<organism evidence="1 2">
    <name type="scientific">Treponema parvum</name>
    <dbReference type="NCBI Taxonomy" id="138851"/>
    <lineage>
        <taxon>Bacteria</taxon>
        <taxon>Pseudomonadati</taxon>
        <taxon>Spirochaetota</taxon>
        <taxon>Spirochaetia</taxon>
        <taxon>Spirochaetales</taxon>
        <taxon>Treponemataceae</taxon>
        <taxon>Treponema</taxon>
    </lineage>
</organism>
<proteinExistence type="predicted"/>
<sequence>MPQLSLYVTQDQLIKIENEATAENMSLSKWVVSKVMQSIEPHYPEGWADLFGSVSDPSFTRPDQPKLEMREAF</sequence>
<dbReference type="EMBL" id="CP054257">
    <property type="protein sequence ID" value="QTQ10826.1"/>
    <property type="molecule type" value="Genomic_DNA"/>
</dbReference>
<dbReference type="Proteomes" id="UP000671995">
    <property type="component" value="Chromosome"/>
</dbReference>
<gene>
    <name evidence="1" type="ORF">HRI96_00620</name>
</gene>
<accession>A0A975EXJ9</accession>
<name>A0A975EXJ9_9SPIR</name>
<reference evidence="1" key="2">
    <citation type="journal article" date="2021" name="Microbiol. Resour. Announc.">
        <title>Complete Genome Sequences of Three Human Oral Treponema parvum Isolates.</title>
        <authorList>
            <person name="Zeng H."/>
            <person name="Watt R.M."/>
        </authorList>
    </citation>
    <scope>NUCLEOTIDE SEQUENCE</scope>
    <source>
        <strain evidence="1">ATCC 700773</strain>
    </source>
</reference>
<evidence type="ECO:0008006" key="3">
    <source>
        <dbReference type="Google" id="ProtNLM"/>
    </source>
</evidence>
<reference evidence="1" key="1">
    <citation type="submission" date="2020-05" db="EMBL/GenBank/DDBJ databases">
        <authorList>
            <person name="Zeng H."/>
            <person name="Chan Y.K."/>
            <person name="Watt R.M."/>
        </authorList>
    </citation>
    <scope>NUCLEOTIDE SEQUENCE</scope>
    <source>
        <strain evidence="1">ATCC 700773</strain>
    </source>
</reference>
<dbReference type="AlphaFoldDB" id="A0A975EXJ9"/>
<dbReference type="RefSeq" id="WP_210117623.1">
    <property type="nucleotide sequence ID" value="NZ_CP054257.1"/>
</dbReference>
<evidence type="ECO:0000313" key="2">
    <source>
        <dbReference type="Proteomes" id="UP000671995"/>
    </source>
</evidence>
<evidence type="ECO:0000313" key="1">
    <source>
        <dbReference type="EMBL" id="QTQ10826.1"/>
    </source>
</evidence>
<protein>
    <recommendedName>
        <fullName evidence="3">Toxin-antitoxin system, antitoxin component</fullName>
    </recommendedName>
</protein>